<dbReference type="SMART" id="SM01027">
    <property type="entry name" value="Beta-Casp"/>
    <property type="match status" value="1"/>
</dbReference>
<keyword evidence="2" id="KW-0507">mRNA processing</keyword>
<evidence type="ECO:0000256" key="1">
    <source>
        <dbReference type="ARBA" id="ARBA00004123"/>
    </source>
</evidence>
<evidence type="ECO:0000256" key="4">
    <source>
        <dbReference type="ARBA" id="ARBA00022801"/>
    </source>
</evidence>
<feature type="domain" description="Pre-mRNA 3'-end-processing endonuclease polyadenylation factor C-term" evidence="8">
    <location>
        <begin position="466"/>
        <end position="659"/>
    </location>
</feature>
<dbReference type="FunFam" id="3.40.50.10890:FF:000001">
    <property type="entry name" value="Cleavage and polyadenylation specificity factor subunit 3"/>
    <property type="match status" value="1"/>
</dbReference>
<dbReference type="Gene3D" id="3.60.15.10">
    <property type="entry name" value="Ribonuclease Z/Hydroxyacylglutathione hydrolase-like"/>
    <property type="match status" value="1"/>
</dbReference>
<dbReference type="InterPro" id="IPR036866">
    <property type="entry name" value="RibonucZ/Hydroxyglut_hydro"/>
</dbReference>
<accession>A0A1R2CZL7</accession>
<dbReference type="AlphaFoldDB" id="A0A1R2CZL7"/>
<dbReference type="EMBL" id="MPUH01000026">
    <property type="protein sequence ID" value="OMJ94449.1"/>
    <property type="molecule type" value="Genomic_DNA"/>
</dbReference>
<comment type="subcellular location">
    <subcellularLocation>
        <location evidence="1">Nucleus</location>
    </subcellularLocation>
</comment>
<name>A0A1R2CZL7_9CILI</name>
<gene>
    <name evidence="9" type="ORF">SteCoe_2350</name>
</gene>
<dbReference type="SMART" id="SM00849">
    <property type="entry name" value="Lactamase_B"/>
    <property type="match status" value="1"/>
</dbReference>
<evidence type="ECO:0000259" key="7">
    <source>
        <dbReference type="SMART" id="SM01027"/>
    </source>
</evidence>
<keyword evidence="5" id="KW-0539">Nucleus</keyword>
<dbReference type="SMART" id="SM01098">
    <property type="entry name" value="CPSF73-100_C"/>
    <property type="match status" value="1"/>
</dbReference>
<evidence type="ECO:0000313" key="9">
    <source>
        <dbReference type="EMBL" id="OMJ94449.1"/>
    </source>
</evidence>
<evidence type="ECO:0000259" key="8">
    <source>
        <dbReference type="SMART" id="SM01098"/>
    </source>
</evidence>
<dbReference type="Pfam" id="PF10996">
    <property type="entry name" value="Beta-Casp"/>
    <property type="match status" value="1"/>
</dbReference>
<dbReference type="OrthoDB" id="284559at2759"/>
<proteinExistence type="predicted"/>
<dbReference type="Pfam" id="PF16661">
    <property type="entry name" value="Lactamase_B_6"/>
    <property type="match status" value="1"/>
</dbReference>
<dbReference type="PANTHER" id="PTHR11203:SF11">
    <property type="entry name" value="CLEAVAGE AND POLYADENYLATION SPECIFICITY FACTOR SUBUNIT 3"/>
    <property type="match status" value="1"/>
</dbReference>
<keyword evidence="3" id="KW-0540">Nuclease</keyword>
<evidence type="ECO:0000259" key="6">
    <source>
        <dbReference type="SMART" id="SM00849"/>
    </source>
</evidence>
<dbReference type="InterPro" id="IPR022712">
    <property type="entry name" value="Beta_Casp"/>
</dbReference>
<dbReference type="SUPFAM" id="SSF56281">
    <property type="entry name" value="Metallo-hydrolase/oxidoreductase"/>
    <property type="match status" value="1"/>
</dbReference>
<dbReference type="GO" id="GO:0004534">
    <property type="term" value="F:5'-3' RNA exonuclease activity"/>
    <property type="evidence" value="ECO:0007669"/>
    <property type="project" value="TreeGrafter"/>
</dbReference>
<dbReference type="InterPro" id="IPR001279">
    <property type="entry name" value="Metallo-B-lactamas"/>
</dbReference>
<sequence>MERIIHGEKLEIIPLGAGNEVGRSCIVLKFRGKTVMFDCGIHPALTGQNALPGFDEIEVQDVDLLLVTHFHLDHSGALPYFLTKTSFGGITYMTHPTKAILKLLFSDYVKVSNIGLDSERLYSPQDLILALEKVRLIDYHQEMEQNGINFWCYNAGHVLGAAMFMVEIAGIKVLYTGDYSCEEDRHLLPAKVPDMPVDILIVESTYGVQIHEPRLDRERLFTTTVQNIVKNGGRCLLPVFALGRAQELLLILDEYWDSHQEIQHIPIYYASSLAKKCMTVFQTYINMMGESVRRQFEQGHNPFVFKHISNLKSMDYFDDNTASVVMASPGMLQNGQSRDLFERWCQDPQNGLVLTGYCVENTLAKDLLSQPREITATDGSIKQLLMSVNYISFSAHADFAQTSNFIKQLKPSYVVLVHGDSNEMSRLKVALERKFTMNVVAPVNCQTVEFTFPVKINAKILKKNDFPHEGIIVRKDPEHMILPVDSLPDYTSIGLNRFSQKLHVPYTYSLRVLQYLIKSLFPNVTTTMTDTFCYLTVESLVKVTPESSGQILLEWSAEPISDMIADTIALMIMQVTTNPNPALLQGINDVENNDRKLKFLIALLEKRFSCVTCDFNRRIINIKKSEHEVVINWDTQEVVGTLDVLENCVREILKNVVNI</sequence>
<dbReference type="InterPro" id="IPR021718">
    <property type="entry name" value="CPSF73-100_C"/>
</dbReference>
<dbReference type="PANTHER" id="PTHR11203">
    <property type="entry name" value="CLEAVAGE AND POLYADENYLATION SPECIFICITY FACTOR FAMILY MEMBER"/>
    <property type="match status" value="1"/>
</dbReference>
<evidence type="ECO:0008006" key="11">
    <source>
        <dbReference type="Google" id="ProtNLM"/>
    </source>
</evidence>
<protein>
    <recommendedName>
        <fullName evidence="11">Beta-Casp domain-containing protein</fullName>
    </recommendedName>
</protein>
<dbReference type="Proteomes" id="UP000187209">
    <property type="component" value="Unassembled WGS sequence"/>
</dbReference>
<dbReference type="InterPro" id="IPR011108">
    <property type="entry name" value="RMMBL"/>
</dbReference>
<dbReference type="Pfam" id="PF11718">
    <property type="entry name" value="CPSF73-100_C"/>
    <property type="match status" value="1"/>
</dbReference>
<evidence type="ECO:0000256" key="3">
    <source>
        <dbReference type="ARBA" id="ARBA00022722"/>
    </source>
</evidence>
<dbReference type="GO" id="GO:0006398">
    <property type="term" value="P:mRNA 3'-end processing by stem-loop binding and cleavage"/>
    <property type="evidence" value="ECO:0007669"/>
    <property type="project" value="TreeGrafter"/>
</dbReference>
<evidence type="ECO:0000256" key="2">
    <source>
        <dbReference type="ARBA" id="ARBA00022664"/>
    </source>
</evidence>
<evidence type="ECO:0000313" key="10">
    <source>
        <dbReference type="Proteomes" id="UP000187209"/>
    </source>
</evidence>
<dbReference type="Gene3D" id="3.40.50.10890">
    <property type="match status" value="1"/>
</dbReference>
<dbReference type="GO" id="GO:0004521">
    <property type="term" value="F:RNA endonuclease activity"/>
    <property type="evidence" value="ECO:0007669"/>
    <property type="project" value="TreeGrafter"/>
</dbReference>
<dbReference type="InterPro" id="IPR050698">
    <property type="entry name" value="MBL"/>
</dbReference>
<dbReference type="GO" id="GO:0005847">
    <property type="term" value="C:mRNA cleavage and polyadenylation specificity factor complex"/>
    <property type="evidence" value="ECO:0007669"/>
    <property type="project" value="TreeGrafter"/>
</dbReference>
<dbReference type="CDD" id="cd16292">
    <property type="entry name" value="CPSF3-like_MBL-fold"/>
    <property type="match status" value="1"/>
</dbReference>
<keyword evidence="10" id="KW-1185">Reference proteome</keyword>
<dbReference type="Pfam" id="PF07521">
    <property type="entry name" value="RMMBL"/>
    <property type="match status" value="1"/>
</dbReference>
<dbReference type="GO" id="GO:0003723">
    <property type="term" value="F:RNA binding"/>
    <property type="evidence" value="ECO:0007669"/>
    <property type="project" value="TreeGrafter"/>
</dbReference>
<feature type="domain" description="Metallo-beta-lactamase" evidence="6">
    <location>
        <begin position="22"/>
        <end position="232"/>
    </location>
</feature>
<evidence type="ECO:0000256" key="5">
    <source>
        <dbReference type="ARBA" id="ARBA00023242"/>
    </source>
</evidence>
<reference evidence="9 10" key="1">
    <citation type="submission" date="2016-11" db="EMBL/GenBank/DDBJ databases">
        <title>The macronuclear genome of Stentor coeruleus: a giant cell with tiny introns.</title>
        <authorList>
            <person name="Slabodnick M."/>
            <person name="Ruby J.G."/>
            <person name="Reiff S.B."/>
            <person name="Swart E.C."/>
            <person name="Gosai S."/>
            <person name="Prabakaran S."/>
            <person name="Witkowska E."/>
            <person name="Larue G.E."/>
            <person name="Fisher S."/>
            <person name="Freeman R.M."/>
            <person name="Gunawardena J."/>
            <person name="Chu W."/>
            <person name="Stover N.A."/>
            <person name="Gregory B.D."/>
            <person name="Nowacki M."/>
            <person name="Derisi J."/>
            <person name="Roy S.W."/>
            <person name="Marshall W.F."/>
            <person name="Sood P."/>
        </authorList>
    </citation>
    <scope>NUCLEOTIDE SEQUENCE [LARGE SCALE GENOMIC DNA]</scope>
    <source>
        <strain evidence="9">WM001</strain>
    </source>
</reference>
<organism evidence="9 10">
    <name type="scientific">Stentor coeruleus</name>
    <dbReference type="NCBI Taxonomy" id="5963"/>
    <lineage>
        <taxon>Eukaryota</taxon>
        <taxon>Sar</taxon>
        <taxon>Alveolata</taxon>
        <taxon>Ciliophora</taxon>
        <taxon>Postciliodesmatophora</taxon>
        <taxon>Heterotrichea</taxon>
        <taxon>Heterotrichida</taxon>
        <taxon>Stentoridae</taxon>
        <taxon>Stentor</taxon>
    </lineage>
</organism>
<feature type="domain" description="Beta-Casp" evidence="7">
    <location>
        <begin position="245"/>
        <end position="367"/>
    </location>
</feature>
<comment type="caution">
    <text evidence="9">The sequence shown here is derived from an EMBL/GenBank/DDBJ whole genome shotgun (WGS) entry which is preliminary data.</text>
</comment>
<keyword evidence="4" id="KW-0378">Hydrolase</keyword>